<evidence type="ECO:0000256" key="1">
    <source>
        <dbReference type="SAM" id="MobiDB-lite"/>
    </source>
</evidence>
<evidence type="ECO:0000259" key="3">
    <source>
        <dbReference type="PROSITE" id="PS51352"/>
    </source>
</evidence>
<dbReference type="CDD" id="cd02947">
    <property type="entry name" value="TRX_family"/>
    <property type="match status" value="1"/>
</dbReference>
<feature type="signal peptide" evidence="2">
    <location>
        <begin position="1"/>
        <end position="21"/>
    </location>
</feature>
<protein>
    <submittedName>
        <fullName evidence="4">Thioredoxin family protein</fullName>
    </submittedName>
</protein>
<feature type="region of interest" description="Disordered" evidence="1">
    <location>
        <begin position="23"/>
        <end position="74"/>
    </location>
</feature>
<dbReference type="EMBL" id="JBHTMM010000019">
    <property type="protein sequence ID" value="MFD1307585.1"/>
    <property type="molecule type" value="Genomic_DNA"/>
</dbReference>
<sequence length="195" mass="20487">MRRPLLPAALALAALALPALSGCDSEATTSRGTTDGVSAAPAVRSASPAPKSASPEGTSPAPSATKNAPDYDPKANAAADIETALRVARQDGRPVLVDFGADWCLDCRVLNARFKESGPSALLAKYHVVKVDVGDFDHNLNVAERYVDLRTSGIPALTVLDSASGRVQVATNRGEFANARTMSAAQVEEFLKRWQ</sequence>
<feature type="compositionally biased region" description="Polar residues" evidence="1">
    <location>
        <begin position="26"/>
        <end position="36"/>
    </location>
</feature>
<dbReference type="RefSeq" id="WP_329528161.1">
    <property type="nucleotide sequence ID" value="NZ_JBHSKH010000136.1"/>
</dbReference>
<dbReference type="Proteomes" id="UP001597058">
    <property type="component" value="Unassembled WGS sequence"/>
</dbReference>
<feature type="domain" description="Thioredoxin" evidence="3">
    <location>
        <begin position="55"/>
        <end position="195"/>
    </location>
</feature>
<keyword evidence="5" id="KW-1185">Reference proteome</keyword>
<dbReference type="Gene3D" id="3.40.30.10">
    <property type="entry name" value="Glutaredoxin"/>
    <property type="match status" value="1"/>
</dbReference>
<dbReference type="InterPro" id="IPR013766">
    <property type="entry name" value="Thioredoxin_domain"/>
</dbReference>
<feature type="chain" id="PRO_5045339710" evidence="2">
    <location>
        <begin position="22"/>
        <end position="195"/>
    </location>
</feature>
<feature type="compositionally biased region" description="Polar residues" evidence="1">
    <location>
        <begin position="56"/>
        <end position="66"/>
    </location>
</feature>
<dbReference type="PROSITE" id="PS51257">
    <property type="entry name" value="PROKAR_LIPOPROTEIN"/>
    <property type="match status" value="1"/>
</dbReference>
<comment type="caution">
    <text evidence="4">The sequence shown here is derived from an EMBL/GenBank/DDBJ whole genome shotgun (WGS) entry which is preliminary data.</text>
</comment>
<dbReference type="Pfam" id="PF13899">
    <property type="entry name" value="Thioredoxin_7"/>
    <property type="match status" value="1"/>
</dbReference>
<evidence type="ECO:0000313" key="5">
    <source>
        <dbReference type="Proteomes" id="UP001597058"/>
    </source>
</evidence>
<keyword evidence="2" id="KW-0732">Signal</keyword>
<proteinExistence type="predicted"/>
<dbReference type="PROSITE" id="PS51352">
    <property type="entry name" value="THIOREDOXIN_2"/>
    <property type="match status" value="1"/>
</dbReference>
<accession>A0ABW3XG18</accession>
<dbReference type="SUPFAM" id="SSF52833">
    <property type="entry name" value="Thioredoxin-like"/>
    <property type="match status" value="1"/>
</dbReference>
<evidence type="ECO:0000256" key="2">
    <source>
        <dbReference type="SAM" id="SignalP"/>
    </source>
</evidence>
<name>A0ABW3XG18_9ACTN</name>
<feature type="compositionally biased region" description="Low complexity" evidence="1">
    <location>
        <begin position="38"/>
        <end position="55"/>
    </location>
</feature>
<dbReference type="InterPro" id="IPR036249">
    <property type="entry name" value="Thioredoxin-like_sf"/>
</dbReference>
<evidence type="ECO:0000313" key="4">
    <source>
        <dbReference type="EMBL" id="MFD1307585.1"/>
    </source>
</evidence>
<gene>
    <name evidence="4" type="ORF">ACFQ5X_17225</name>
</gene>
<reference evidence="5" key="1">
    <citation type="journal article" date="2019" name="Int. J. Syst. Evol. Microbiol.">
        <title>The Global Catalogue of Microorganisms (GCM) 10K type strain sequencing project: providing services to taxonomists for standard genome sequencing and annotation.</title>
        <authorList>
            <consortium name="The Broad Institute Genomics Platform"/>
            <consortium name="The Broad Institute Genome Sequencing Center for Infectious Disease"/>
            <person name="Wu L."/>
            <person name="Ma J."/>
        </authorList>
    </citation>
    <scope>NUCLEOTIDE SEQUENCE [LARGE SCALE GENOMIC DNA]</scope>
    <source>
        <strain evidence="5">CGMCC 4.7020</strain>
    </source>
</reference>
<organism evidence="4 5">
    <name type="scientific">Streptomyces kaempferi</name>
    <dbReference type="NCBI Taxonomy" id="333725"/>
    <lineage>
        <taxon>Bacteria</taxon>
        <taxon>Bacillati</taxon>
        <taxon>Actinomycetota</taxon>
        <taxon>Actinomycetes</taxon>
        <taxon>Kitasatosporales</taxon>
        <taxon>Streptomycetaceae</taxon>
        <taxon>Streptomyces</taxon>
    </lineage>
</organism>